<gene>
    <name evidence="6" type="ORF">EF878_16965</name>
</gene>
<feature type="domain" description="N-acetyltransferase" evidence="5">
    <location>
        <begin position="3"/>
        <end position="146"/>
    </location>
</feature>
<evidence type="ECO:0000256" key="2">
    <source>
        <dbReference type="ARBA" id="ARBA00023002"/>
    </source>
</evidence>
<dbReference type="OrthoDB" id="9805416at2"/>
<keyword evidence="3" id="KW-0520">NAD</keyword>
<dbReference type="CDD" id="cd12169">
    <property type="entry name" value="PGDH_like_1"/>
    <property type="match status" value="1"/>
</dbReference>
<dbReference type="PANTHER" id="PTHR42789">
    <property type="entry name" value="D-ISOMER SPECIFIC 2-HYDROXYACID DEHYDROGENASE FAMILY PROTEIN (AFU_ORTHOLOGUE AFUA_6G10090)"/>
    <property type="match status" value="1"/>
</dbReference>
<dbReference type="Pfam" id="PF00583">
    <property type="entry name" value="Acetyltransf_1"/>
    <property type="match status" value="1"/>
</dbReference>
<evidence type="ECO:0000256" key="4">
    <source>
        <dbReference type="RuleBase" id="RU003719"/>
    </source>
</evidence>
<evidence type="ECO:0000256" key="1">
    <source>
        <dbReference type="ARBA" id="ARBA00005854"/>
    </source>
</evidence>
<dbReference type="InterPro" id="IPR006139">
    <property type="entry name" value="D-isomer_2_OHA_DH_cat_dom"/>
</dbReference>
<evidence type="ECO:0000259" key="5">
    <source>
        <dbReference type="PROSITE" id="PS51186"/>
    </source>
</evidence>
<organism evidence="6 7">
    <name type="scientific">Dickeya undicola</name>
    <dbReference type="NCBI Taxonomy" id="1577887"/>
    <lineage>
        <taxon>Bacteria</taxon>
        <taxon>Pseudomonadati</taxon>
        <taxon>Pseudomonadota</taxon>
        <taxon>Gammaproteobacteria</taxon>
        <taxon>Enterobacterales</taxon>
        <taxon>Pectobacteriaceae</taxon>
        <taxon>Dickeya</taxon>
    </lineage>
</organism>
<keyword evidence="2 4" id="KW-0560">Oxidoreductase</keyword>
<dbReference type="InterPro" id="IPR050857">
    <property type="entry name" value="D-2-hydroxyacid_DH"/>
</dbReference>
<reference evidence="6 7" key="1">
    <citation type="submission" date="2018-11" db="EMBL/GenBank/DDBJ databases">
        <title>Characterization of surface water Dickeya isolates.</title>
        <authorList>
            <person name="Van Gijsegem F."/>
            <person name="Pedron J."/>
        </authorList>
    </citation>
    <scope>NUCLEOTIDE SEQUENCE [LARGE SCALE GENOMIC DNA]</scope>
    <source>
        <strain evidence="6 7">FVG1-MFV-O17</strain>
    </source>
</reference>
<dbReference type="SUPFAM" id="SSF52283">
    <property type="entry name" value="Formate/glycerate dehydrogenase catalytic domain-like"/>
    <property type="match status" value="1"/>
</dbReference>
<dbReference type="InterPro" id="IPR016181">
    <property type="entry name" value="Acyl_CoA_acyltransferase"/>
</dbReference>
<accession>A0A3N0FVF2</accession>
<dbReference type="PROSITE" id="PS51186">
    <property type="entry name" value="GNAT"/>
    <property type="match status" value="1"/>
</dbReference>
<dbReference type="CDD" id="cd04301">
    <property type="entry name" value="NAT_SF"/>
    <property type="match status" value="1"/>
</dbReference>
<dbReference type="Pfam" id="PF02826">
    <property type="entry name" value="2-Hacid_dh_C"/>
    <property type="match status" value="1"/>
</dbReference>
<dbReference type="InterPro" id="IPR036291">
    <property type="entry name" value="NAD(P)-bd_dom_sf"/>
</dbReference>
<dbReference type="InterPro" id="IPR000182">
    <property type="entry name" value="GNAT_dom"/>
</dbReference>
<evidence type="ECO:0000313" key="6">
    <source>
        <dbReference type="EMBL" id="RNM04021.1"/>
    </source>
</evidence>
<dbReference type="EMBL" id="RJLR01000028">
    <property type="protein sequence ID" value="RNM04021.1"/>
    <property type="molecule type" value="Genomic_DNA"/>
</dbReference>
<dbReference type="PANTHER" id="PTHR42789:SF1">
    <property type="entry name" value="D-ISOMER SPECIFIC 2-HYDROXYACID DEHYDROGENASE FAMILY PROTEIN (AFU_ORTHOLOGUE AFUA_6G10090)"/>
    <property type="match status" value="1"/>
</dbReference>
<dbReference type="SUPFAM" id="SSF51735">
    <property type="entry name" value="NAD(P)-binding Rossmann-fold domains"/>
    <property type="match status" value="1"/>
</dbReference>
<dbReference type="SUPFAM" id="SSF55729">
    <property type="entry name" value="Acyl-CoA N-acyltransferases (Nat)"/>
    <property type="match status" value="1"/>
</dbReference>
<dbReference type="Gene3D" id="3.40.630.30">
    <property type="match status" value="1"/>
</dbReference>
<comment type="similarity">
    <text evidence="1 4">Belongs to the D-isomer specific 2-hydroxyacid dehydrogenase family.</text>
</comment>
<dbReference type="GO" id="GO:0051287">
    <property type="term" value="F:NAD binding"/>
    <property type="evidence" value="ECO:0007669"/>
    <property type="project" value="InterPro"/>
</dbReference>
<comment type="caution">
    <text evidence="6">The sequence shown here is derived from an EMBL/GenBank/DDBJ whole genome shotgun (WGS) entry which is preliminary data.</text>
</comment>
<dbReference type="Pfam" id="PF00389">
    <property type="entry name" value="2-Hacid_dh"/>
    <property type="match status" value="1"/>
</dbReference>
<protein>
    <submittedName>
        <fullName evidence="6">GNAT family N-acetyltransferase</fullName>
    </submittedName>
</protein>
<dbReference type="GO" id="GO:0016747">
    <property type="term" value="F:acyltransferase activity, transferring groups other than amino-acyl groups"/>
    <property type="evidence" value="ECO:0007669"/>
    <property type="project" value="InterPro"/>
</dbReference>
<evidence type="ECO:0000313" key="7">
    <source>
        <dbReference type="Proteomes" id="UP000276061"/>
    </source>
</evidence>
<evidence type="ECO:0000256" key="3">
    <source>
        <dbReference type="ARBA" id="ARBA00023027"/>
    </source>
</evidence>
<name>A0A3N0FVF2_9GAMM</name>
<sequence>MHPELIPATESDIEFLLQLRRLTMGKYLADIGASTDSDSLMQRVRYEFEHAHLVRVEGQPAGLFKYRFMPQEQHWYLMQIQIHPDFQNRGLGKLLIETLLAQASARGQPVVLSVLKNNPARRLYHRLGFRVTDQTDREFIMTCRPQSQQKQTRTPCMNIAILDDYQDTVRQLGCFSLLDGHQVQILTKTYDTAQLAAQLQEVEALVLIRERTRITDELLAQLPNLKLISQTGKVSQHIHVDACTRYGVAVAEGTGSPVAPAELCWSLIMAASRHLPGYRDQLAQGHWQQNGTLGLGRTLHGLTLGIWGYGKIGQRIARYGAAFGMTVLVWGSETSRELARQHGFTTADSKAAFFADADVLSLHLRLNDATRHSVTQSDLALMKPGSLFVNTSRAELVEPGALWRELSAHPDKQAALDVFDHEPATPENEPLLTLPNVLSTPHIGYVERNSYELYFKTAFENVAAFAAGSPANLANDPALFTPSRNTATGAG</sequence>
<dbReference type="Gene3D" id="3.40.50.720">
    <property type="entry name" value="NAD(P)-binding Rossmann-like Domain"/>
    <property type="match status" value="2"/>
</dbReference>
<dbReference type="AlphaFoldDB" id="A0A3N0FVF2"/>
<dbReference type="Proteomes" id="UP000276061">
    <property type="component" value="Unassembled WGS sequence"/>
</dbReference>
<keyword evidence="6" id="KW-0808">Transferase</keyword>
<dbReference type="InterPro" id="IPR006140">
    <property type="entry name" value="D-isomer_DH_NAD-bd"/>
</dbReference>
<dbReference type="GO" id="GO:0016616">
    <property type="term" value="F:oxidoreductase activity, acting on the CH-OH group of donors, NAD or NADP as acceptor"/>
    <property type="evidence" value="ECO:0007669"/>
    <property type="project" value="InterPro"/>
</dbReference>
<proteinExistence type="inferred from homology"/>